<organism evidence="1 2">
    <name type="scientific">Phytophthora lilii</name>
    <dbReference type="NCBI Taxonomy" id="2077276"/>
    <lineage>
        <taxon>Eukaryota</taxon>
        <taxon>Sar</taxon>
        <taxon>Stramenopiles</taxon>
        <taxon>Oomycota</taxon>
        <taxon>Peronosporomycetes</taxon>
        <taxon>Peronosporales</taxon>
        <taxon>Peronosporaceae</taxon>
        <taxon>Phytophthora</taxon>
    </lineage>
</organism>
<evidence type="ECO:0000313" key="1">
    <source>
        <dbReference type="EMBL" id="GMF65589.1"/>
    </source>
</evidence>
<reference evidence="1" key="1">
    <citation type="submission" date="2023-04" db="EMBL/GenBank/DDBJ databases">
        <title>Phytophthora lilii NBRC 32176.</title>
        <authorList>
            <person name="Ichikawa N."/>
            <person name="Sato H."/>
            <person name="Tonouchi N."/>
        </authorList>
    </citation>
    <scope>NUCLEOTIDE SEQUENCE</scope>
    <source>
        <strain evidence="1">NBRC 32176</strain>
    </source>
</reference>
<accession>A0A9W7DCY9</accession>
<dbReference type="AlphaFoldDB" id="A0A9W7DCY9"/>
<proteinExistence type="predicted"/>
<keyword evidence="2" id="KW-1185">Reference proteome</keyword>
<gene>
    <name evidence="1" type="ORF">Plil01_001822700</name>
</gene>
<sequence length="68" mass="7475">MISNTHNVDRRVAPLTIKASTLATDPVHKSVNNLNASEAHYPWNGMVRVSIPDLYMFIAPPAVSECVL</sequence>
<dbReference type="Proteomes" id="UP001165083">
    <property type="component" value="Unassembled WGS sequence"/>
</dbReference>
<dbReference type="EMBL" id="BSXW01012484">
    <property type="protein sequence ID" value="GMF65589.1"/>
    <property type="molecule type" value="Genomic_DNA"/>
</dbReference>
<protein>
    <submittedName>
        <fullName evidence="1">Unnamed protein product</fullName>
    </submittedName>
</protein>
<comment type="caution">
    <text evidence="1">The sequence shown here is derived from an EMBL/GenBank/DDBJ whole genome shotgun (WGS) entry which is preliminary data.</text>
</comment>
<evidence type="ECO:0000313" key="2">
    <source>
        <dbReference type="Proteomes" id="UP001165083"/>
    </source>
</evidence>
<name>A0A9W7DCY9_9STRA</name>